<dbReference type="Pfam" id="PF13439">
    <property type="entry name" value="Glyco_transf_4"/>
    <property type="match status" value="1"/>
</dbReference>
<reference evidence="2 3" key="1">
    <citation type="submission" date="2010-07" db="EMBL/GenBank/DDBJ databases">
        <title>The draft genome of Paenibacillus curdlanolyticus YK9.</title>
        <authorList>
            <consortium name="US DOE Joint Genome Institute (JGI-PGF)"/>
            <person name="Lucas S."/>
            <person name="Copeland A."/>
            <person name="Lapidus A."/>
            <person name="Cheng J.-F."/>
            <person name="Bruce D."/>
            <person name="Goodwin L."/>
            <person name="Pitluck S."/>
            <person name="Land M.L."/>
            <person name="Hauser L."/>
            <person name="Chang Y.-J."/>
            <person name="Jeffries C."/>
            <person name="Anderson I.J."/>
            <person name="Johnson E."/>
            <person name="Loganathan U."/>
            <person name="Mulhopadhyay B."/>
            <person name="Kyrpides N."/>
            <person name="Woyke T.J."/>
        </authorList>
    </citation>
    <scope>NUCLEOTIDE SEQUENCE [LARGE SCALE GENOMIC DNA]</scope>
    <source>
        <strain evidence="2 3">YK9</strain>
    </source>
</reference>
<dbReference type="Gene3D" id="3.40.50.2000">
    <property type="entry name" value="Glycogen Phosphorylase B"/>
    <property type="match status" value="2"/>
</dbReference>
<proteinExistence type="predicted"/>
<feature type="domain" description="Glycosyltransferase subfamily 4-like N-terminal" evidence="1">
    <location>
        <begin position="15"/>
        <end position="181"/>
    </location>
</feature>
<keyword evidence="3" id="KW-1185">Reference proteome</keyword>
<organism evidence="2 3">
    <name type="scientific">Paenibacillus curdlanolyticus YK9</name>
    <dbReference type="NCBI Taxonomy" id="717606"/>
    <lineage>
        <taxon>Bacteria</taxon>
        <taxon>Bacillati</taxon>
        <taxon>Bacillota</taxon>
        <taxon>Bacilli</taxon>
        <taxon>Bacillales</taxon>
        <taxon>Paenibacillaceae</taxon>
        <taxon>Paenibacillus</taxon>
    </lineage>
</organism>
<evidence type="ECO:0000259" key="1">
    <source>
        <dbReference type="Pfam" id="PF13439"/>
    </source>
</evidence>
<dbReference type="PANTHER" id="PTHR45947">
    <property type="entry name" value="SULFOQUINOVOSYL TRANSFERASE SQD2"/>
    <property type="match status" value="1"/>
</dbReference>
<evidence type="ECO:0000313" key="2">
    <source>
        <dbReference type="EMBL" id="EFM09438.1"/>
    </source>
</evidence>
<evidence type="ECO:0000313" key="3">
    <source>
        <dbReference type="Proteomes" id="UP000005387"/>
    </source>
</evidence>
<dbReference type="AlphaFoldDB" id="E0IE84"/>
<dbReference type="Pfam" id="PF13692">
    <property type="entry name" value="Glyco_trans_1_4"/>
    <property type="match status" value="1"/>
</dbReference>
<dbReference type="SUPFAM" id="SSF53756">
    <property type="entry name" value="UDP-Glycosyltransferase/glycogen phosphorylase"/>
    <property type="match status" value="1"/>
</dbReference>
<dbReference type="InterPro" id="IPR028098">
    <property type="entry name" value="Glyco_trans_4-like_N"/>
</dbReference>
<dbReference type="Proteomes" id="UP000005387">
    <property type="component" value="Unassembled WGS sequence"/>
</dbReference>
<name>E0IE84_9BACL</name>
<dbReference type="eggNOG" id="COG0438">
    <property type="taxonomic scope" value="Bacteria"/>
</dbReference>
<accession>E0IE84</accession>
<dbReference type="CDD" id="cd03801">
    <property type="entry name" value="GT4_PimA-like"/>
    <property type="match status" value="1"/>
</dbReference>
<keyword evidence="2" id="KW-0808">Transferase</keyword>
<dbReference type="InterPro" id="IPR050194">
    <property type="entry name" value="Glycosyltransferase_grp1"/>
</dbReference>
<gene>
    <name evidence="2" type="ORF">PaecuDRAFT_3975</name>
</gene>
<dbReference type="PANTHER" id="PTHR45947:SF3">
    <property type="entry name" value="SULFOQUINOVOSYL TRANSFERASE SQD2"/>
    <property type="match status" value="1"/>
</dbReference>
<dbReference type="OrthoDB" id="9802525at2"/>
<dbReference type="STRING" id="717606.PaecuDRAFT_3975"/>
<protein>
    <submittedName>
        <fullName evidence="2">Glycosyl transferase group 1</fullName>
    </submittedName>
</protein>
<dbReference type="GO" id="GO:0016757">
    <property type="term" value="F:glycosyltransferase activity"/>
    <property type="evidence" value="ECO:0007669"/>
    <property type="project" value="TreeGrafter"/>
</dbReference>
<sequence>MKILLIQNMDYLYPWGGAHKANRILMEGLAANGHECMVITPSADVQGFKEYFEKQREAKAFEVLEENKDLLCIRKNNVVAYTVFSFFQIYSFVRAQIQSFHPDITIVSELTHNQLMLEAVLETNARTVLLSHSQTLLPFGPESYQEKPADVPMLRRLDGIVSVSNYLQDYTRVYGGLDSKVIYFPSYGEGPFPYLGSFDNPYITVINPSAIKGFSIFIGLARAMPHLSFAAVPTWATSVEELDEMKSLPNITILKPAENINDIYKQTKVFLMPSLWGESFGQVVTEAMLRGIPVIASRIGGIPEAKMGIDYLLPVKPIQQYNTSYLLSSVIPRPIVPDQDLAPWVEALTKLTSDRAHYEELSRISYDEAAAFHAKLGIAPFERYFQQLIDTVEDRITIEVQSEADANKSKMLERIRSLTPEKREALLATMKEGR</sequence>
<dbReference type="RefSeq" id="WP_006039958.1">
    <property type="nucleotide sequence ID" value="NZ_AEDD01000011.1"/>
</dbReference>
<dbReference type="EMBL" id="AEDD01000011">
    <property type="protein sequence ID" value="EFM09438.1"/>
    <property type="molecule type" value="Genomic_DNA"/>
</dbReference>